<accession>A0A517XZ76</accession>
<protein>
    <submittedName>
        <fullName evidence="3">Uncharacterized protein</fullName>
    </submittedName>
</protein>
<feature type="region of interest" description="Disordered" evidence="1">
    <location>
        <begin position="42"/>
        <end position="64"/>
    </location>
</feature>
<gene>
    <name evidence="3" type="ORF">ETAA1_48020</name>
</gene>
<dbReference type="AlphaFoldDB" id="A0A517XZ76"/>
<dbReference type="RefSeq" id="WP_145242861.1">
    <property type="nucleotide sequence ID" value="NZ_CP036273.1"/>
</dbReference>
<name>A0A517XZ76_9BACT</name>
<reference evidence="3 4" key="1">
    <citation type="submission" date="2019-02" db="EMBL/GenBank/DDBJ databases">
        <title>Deep-cultivation of Planctomycetes and their phenomic and genomic characterization uncovers novel biology.</title>
        <authorList>
            <person name="Wiegand S."/>
            <person name="Jogler M."/>
            <person name="Boedeker C."/>
            <person name="Pinto D."/>
            <person name="Vollmers J."/>
            <person name="Rivas-Marin E."/>
            <person name="Kohn T."/>
            <person name="Peeters S.H."/>
            <person name="Heuer A."/>
            <person name="Rast P."/>
            <person name="Oberbeckmann S."/>
            <person name="Bunk B."/>
            <person name="Jeske O."/>
            <person name="Meyerdierks A."/>
            <person name="Storesund J.E."/>
            <person name="Kallscheuer N."/>
            <person name="Luecker S."/>
            <person name="Lage O.M."/>
            <person name="Pohl T."/>
            <person name="Merkel B.J."/>
            <person name="Hornburger P."/>
            <person name="Mueller R.-W."/>
            <person name="Bruemmer F."/>
            <person name="Labrenz M."/>
            <person name="Spormann A.M."/>
            <person name="Op den Camp H."/>
            <person name="Overmann J."/>
            <person name="Amann R."/>
            <person name="Jetten M.S.M."/>
            <person name="Mascher T."/>
            <person name="Medema M.H."/>
            <person name="Devos D.P."/>
            <person name="Kaster A.-K."/>
            <person name="Ovreas L."/>
            <person name="Rohde M."/>
            <person name="Galperin M.Y."/>
            <person name="Jogler C."/>
        </authorList>
    </citation>
    <scope>NUCLEOTIDE SEQUENCE [LARGE SCALE GENOMIC DNA]</scope>
    <source>
        <strain evidence="3 4">ETA_A1</strain>
    </source>
</reference>
<feature type="chain" id="PRO_5021860167" evidence="2">
    <location>
        <begin position="24"/>
        <end position="180"/>
    </location>
</feature>
<dbReference type="KEGG" id="uli:ETAA1_48020"/>
<dbReference type="OrthoDB" id="9998265at2"/>
<evidence type="ECO:0000313" key="3">
    <source>
        <dbReference type="EMBL" id="QDU22814.1"/>
    </source>
</evidence>
<feature type="region of interest" description="Disordered" evidence="1">
    <location>
        <begin position="145"/>
        <end position="180"/>
    </location>
</feature>
<dbReference type="EMBL" id="CP036273">
    <property type="protein sequence ID" value="QDU22814.1"/>
    <property type="molecule type" value="Genomic_DNA"/>
</dbReference>
<keyword evidence="2" id="KW-0732">Signal</keyword>
<feature type="compositionally biased region" description="Low complexity" evidence="1">
    <location>
        <begin position="158"/>
        <end position="170"/>
    </location>
</feature>
<evidence type="ECO:0000256" key="2">
    <source>
        <dbReference type="SAM" id="SignalP"/>
    </source>
</evidence>
<keyword evidence="4" id="KW-1185">Reference proteome</keyword>
<evidence type="ECO:0000256" key="1">
    <source>
        <dbReference type="SAM" id="MobiDB-lite"/>
    </source>
</evidence>
<feature type="signal peptide" evidence="2">
    <location>
        <begin position="1"/>
        <end position="23"/>
    </location>
</feature>
<organism evidence="3 4">
    <name type="scientific">Urbifossiella limnaea</name>
    <dbReference type="NCBI Taxonomy" id="2528023"/>
    <lineage>
        <taxon>Bacteria</taxon>
        <taxon>Pseudomonadati</taxon>
        <taxon>Planctomycetota</taxon>
        <taxon>Planctomycetia</taxon>
        <taxon>Gemmatales</taxon>
        <taxon>Gemmataceae</taxon>
        <taxon>Urbifossiella</taxon>
    </lineage>
</organism>
<feature type="compositionally biased region" description="Basic and acidic residues" evidence="1">
    <location>
        <begin position="171"/>
        <end position="180"/>
    </location>
</feature>
<sequence length="180" mass="18779" precursor="true">MHRYRAWGLAALTAAAGATAAAAADPPPRAARPTQTTVVDKLFGKAKAKAEPAPAPKADAPPGLAPEVKAAALRDEQDAYERRMAVCLKLREVAEQRGDDNLHRQVDELERQAGALYHARTAALGLPKARPADVLDRQLGTGVAVTPLTAPAPPVPAGPATAAARATAPTSDRDVREVRP</sequence>
<dbReference type="Proteomes" id="UP000319576">
    <property type="component" value="Chromosome"/>
</dbReference>
<proteinExistence type="predicted"/>
<evidence type="ECO:0000313" key="4">
    <source>
        <dbReference type="Proteomes" id="UP000319576"/>
    </source>
</evidence>